<dbReference type="AlphaFoldDB" id="A0A069RGD5"/>
<dbReference type="InterPro" id="IPR045854">
    <property type="entry name" value="NO2/SO3_Rdtase_4Fe4S_sf"/>
</dbReference>
<evidence type="ECO:0000256" key="1">
    <source>
        <dbReference type="ARBA" id="ARBA00022485"/>
    </source>
</evidence>
<dbReference type="GO" id="GO:0051539">
    <property type="term" value="F:4 iron, 4 sulfur cluster binding"/>
    <property type="evidence" value="ECO:0007669"/>
    <property type="project" value="UniProtKB-KW"/>
</dbReference>
<dbReference type="STRING" id="1121324.CLIT_11c02540"/>
<dbReference type="Proteomes" id="UP000027946">
    <property type="component" value="Unassembled WGS sequence"/>
</dbReference>
<dbReference type="InterPro" id="IPR036136">
    <property type="entry name" value="Nit/Sulf_reduc_fer-like_dom_sf"/>
</dbReference>
<accession>A0A069RGD5</accession>
<dbReference type="InterPro" id="IPR005117">
    <property type="entry name" value="NiRdtase/SiRdtase_haem-b_fer"/>
</dbReference>
<keyword evidence="2" id="KW-0349">Heme</keyword>
<dbReference type="RefSeq" id="WP_052636138.1">
    <property type="nucleotide sequence ID" value="NZ_FSRH01000002.1"/>
</dbReference>
<keyword evidence="10" id="KW-1185">Reference proteome</keyword>
<evidence type="ECO:0000313" key="10">
    <source>
        <dbReference type="Proteomes" id="UP000027946"/>
    </source>
</evidence>
<organism evidence="9 10">
    <name type="scientific">Peptoclostridium litorale DSM 5388</name>
    <dbReference type="NCBI Taxonomy" id="1121324"/>
    <lineage>
        <taxon>Bacteria</taxon>
        <taxon>Bacillati</taxon>
        <taxon>Bacillota</taxon>
        <taxon>Clostridia</taxon>
        <taxon>Peptostreptococcales</taxon>
        <taxon>Peptoclostridiaceae</taxon>
        <taxon>Peptoclostridium</taxon>
    </lineage>
</organism>
<dbReference type="EMBL" id="JJMM01000011">
    <property type="protein sequence ID" value="KDR95225.1"/>
    <property type="molecule type" value="Genomic_DNA"/>
</dbReference>
<dbReference type="PANTHER" id="PTHR32439">
    <property type="entry name" value="FERREDOXIN--NITRITE REDUCTASE, CHLOROPLASTIC"/>
    <property type="match status" value="1"/>
</dbReference>
<evidence type="ECO:0000256" key="5">
    <source>
        <dbReference type="ARBA" id="ARBA00023004"/>
    </source>
</evidence>
<dbReference type="eggNOG" id="COG0155">
    <property type="taxonomic scope" value="Bacteria"/>
</dbReference>
<dbReference type="OrthoDB" id="9803707at2"/>
<dbReference type="Gene3D" id="3.30.413.10">
    <property type="entry name" value="Sulfite Reductase Hemoprotein, domain 1"/>
    <property type="match status" value="2"/>
</dbReference>
<protein>
    <submittedName>
        <fullName evidence="9">Ferredoxin--nitrite reductase NirA</fullName>
        <ecNumber evidence="9">1.7.7.1</ecNumber>
    </submittedName>
</protein>
<reference evidence="9 10" key="1">
    <citation type="submission" date="2014-03" db="EMBL/GenBank/DDBJ databases">
        <title>Genome sequence of Clostridium litorale W6, DSM 5388.</title>
        <authorList>
            <person name="Poehlein A."/>
            <person name="Jagirdar A."/>
            <person name="Khonsari B."/>
            <person name="Chibani C.M."/>
            <person name="Gutierrez Gutierrez D.A."/>
            <person name="Davydova E."/>
            <person name="Alghaithi H.S."/>
            <person name="Nair K.P."/>
            <person name="Dhamotharan K."/>
            <person name="Chandran L."/>
            <person name="G W."/>
            <person name="Daniel R."/>
        </authorList>
    </citation>
    <scope>NUCLEOTIDE SEQUENCE [LARGE SCALE GENOMIC DNA]</scope>
    <source>
        <strain evidence="9 10">W6</strain>
    </source>
</reference>
<evidence type="ECO:0000256" key="6">
    <source>
        <dbReference type="ARBA" id="ARBA00023014"/>
    </source>
</evidence>
<dbReference type="SUPFAM" id="SSF55124">
    <property type="entry name" value="Nitrite/Sulfite reductase N-terminal domain-like"/>
    <property type="match status" value="2"/>
</dbReference>
<evidence type="ECO:0000256" key="3">
    <source>
        <dbReference type="ARBA" id="ARBA00022723"/>
    </source>
</evidence>
<dbReference type="PANTHER" id="PTHR32439:SF9">
    <property type="entry name" value="BLR3264 PROTEIN"/>
    <property type="match status" value="1"/>
</dbReference>
<keyword evidence="1" id="KW-0004">4Fe-4S</keyword>
<feature type="domain" description="Nitrite/Sulfite reductase ferredoxin-like" evidence="8">
    <location>
        <begin position="42"/>
        <end position="108"/>
    </location>
</feature>
<keyword evidence="5" id="KW-0408">Iron</keyword>
<proteinExistence type="predicted"/>
<dbReference type="InterPro" id="IPR051329">
    <property type="entry name" value="NIR_SIR_4Fe-4S"/>
</dbReference>
<keyword evidence="4 9" id="KW-0560">Oxidoreductase</keyword>
<evidence type="ECO:0000259" key="8">
    <source>
        <dbReference type="Pfam" id="PF03460"/>
    </source>
</evidence>
<dbReference type="GO" id="GO:0048307">
    <property type="term" value="F:ferredoxin-nitrite reductase activity"/>
    <property type="evidence" value="ECO:0007669"/>
    <property type="project" value="UniProtKB-EC"/>
</dbReference>
<keyword evidence="3" id="KW-0479">Metal-binding</keyword>
<name>A0A069RGD5_PEPLI</name>
<keyword evidence="6" id="KW-0411">Iron-sulfur</keyword>
<evidence type="ECO:0000256" key="2">
    <source>
        <dbReference type="ARBA" id="ARBA00022617"/>
    </source>
</evidence>
<dbReference type="Pfam" id="PF03460">
    <property type="entry name" value="NIR_SIR_ferr"/>
    <property type="match status" value="2"/>
</dbReference>
<dbReference type="SUPFAM" id="SSF56014">
    <property type="entry name" value="Nitrite and sulphite reductase 4Fe-4S domain-like"/>
    <property type="match status" value="2"/>
</dbReference>
<dbReference type="InterPro" id="IPR006067">
    <property type="entry name" value="NO2/SO3_Rdtase_4Fe4S_dom"/>
</dbReference>
<dbReference type="Pfam" id="PF01077">
    <property type="entry name" value="NIR_SIR"/>
    <property type="match status" value="1"/>
</dbReference>
<gene>
    <name evidence="9" type="primary">nirA</name>
    <name evidence="9" type="ORF">CLIT_11c02540</name>
</gene>
<sequence length="541" mass="61027">MFKLTDKIRKDQRGYRENYNKMSEGKISFDEFKPYASSMGVYAQREAGTFMIRPRILSGIVSVMQLKKISEISKKFSYGKIHLTTRQDVQFHKLNIEDTPEIFDEMLKVDLINKGAGGNSVRNVSCSPLSGVDRNEVFDVTQHSESVTEHLLGLDNICTLPRKYKIAFSNSKTDTARATVSDLGFVAKLVDGKRGFEVYGAGGLGGSPSVSIKLSEFISEQEILYYVKAMMDLFDAEGDRINRNKARIRFIRYRLGDEEFIKLFNSYLDAVKEKYDLRINIKPDMELSESPHIYGGKDKRVEEQKNRGSYSLFVHPVNGDIMADDLDNIIRYAENLDYEIDFRLTGTQGICIRNVRGNDVEGLLEIIRPFTREYVVENSVACTGAANCRIGLCNTNGLIEDLKETLESIDEGTGVKLPRIFVSGCKNSCGWHHIGGIGFAGRALKGEKGSVPAYTVYFNGKVVAGESRLAESYGVIPARNISAFLKSLFKSFSVSGYEFEEFISGNRALIDELVYEYSKLDRIDKDKLYFDFGFESEFLKK</sequence>
<comment type="caution">
    <text evidence="9">The sequence shown here is derived from an EMBL/GenBank/DDBJ whole genome shotgun (WGS) entry which is preliminary data.</text>
</comment>
<dbReference type="GO" id="GO:0020037">
    <property type="term" value="F:heme binding"/>
    <property type="evidence" value="ECO:0007669"/>
    <property type="project" value="InterPro"/>
</dbReference>
<dbReference type="GO" id="GO:0046872">
    <property type="term" value="F:metal ion binding"/>
    <property type="evidence" value="ECO:0007669"/>
    <property type="project" value="UniProtKB-KW"/>
</dbReference>
<evidence type="ECO:0000259" key="7">
    <source>
        <dbReference type="Pfam" id="PF01077"/>
    </source>
</evidence>
<evidence type="ECO:0000256" key="4">
    <source>
        <dbReference type="ARBA" id="ARBA00023002"/>
    </source>
</evidence>
<feature type="domain" description="Nitrite/Sulfite reductase ferredoxin-like" evidence="8">
    <location>
        <begin position="303"/>
        <end position="368"/>
    </location>
</feature>
<feature type="domain" description="Nitrite/sulphite reductase 4Fe-4S" evidence="7">
    <location>
        <begin position="118"/>
        <end position="269"/>
    </location>
</feature>
<dbReference type="EC" id="1.7.7.1" evidence="9"/>
<evidence type="ECO:0000313" key="9">
    <source>
        <dbReference type="EMBL" id="KDR95225.1"/>
    </source>
</evidence>
<dbReference type="Gene3D" id="3.90.480.10">
    <property type="entry name" value="Sulfite Reductase Hemoprotein,Domain 2"/>
    <property type="match status" value="1"/>
</dbReference>